<comment type="caution">
    <text evidence="2">The sequence shown here is derived from an EMBL/GenBank/DDBJ whole genome shotgun (WGS) entry which is preliminary data.</text>
</comment>
<proteinExistence type="predicted"/>
<keyword evidence="3" id="KW-1185">Reference proteome</keyword>
<evidence type="ECO:0000256" key="1">
    <source>
        <dbReference type="SAM" id="MobiDB-lite"/>
    </source>
</evidence>
<feature type="region of interest" description="Disordered" evidence="1">
    <location>
        <begin position="110"/>
        <end position="131"/>
    </location>
</feature>
<evidence type="ECO:0000313" key="2">
    <source>
        <dbReference type="EMBL" id="KAF9761405.1"/>
    </source>
</evidence>
<dbReference type="InterPro" id="IPR035992">
    <property type="entry name" value="Ricin_B-like_lectins"/>
</dbReference>
<gene>
    <name evidence="2" type="ORF">NGRA_2674</name>
</gene>
<reference evidence="2 3" key="1">
    <citation type="journal article" date="2020" name="Genome Biol. Evol.">
        <title>Comparative genomics of strictly vertically transmitted, feminizing microsporidia endosymbionts of amphipod crustaceans.</title>
        <authorList>
            <person name="Cormier A."/>
            <person name="Chebbi M.A."/>
            <person name="Giraud I."/>
            <person name="Wattier R."/>
            <person name="Teixeira M."/>
            <person name="Gilbert C."/>
            <person name="Rigaud T."/>
            <person name="Cordaux R."/>
        </authorList>
    </citation>
    <scope>NUCLEOTIDE SEQUENCE [LARGE SCALE GENOMIC DNA]</scope>
    <source>
        <strain evidence="2 3">Ou3-Ou53</strain>
    </source>
</reference>
<feature type="region of interest" description="Disordered" evidence="1">
    <location>
        <begin position="148"/>
        <end position="173"/>
    </location>
</feature>
<dbReference type="EMBL" id="SBJO01000345">
    <property type="protein sequence ID" value="KAF9761405.1"/>
    <property type="molecule type" value="Genomic_DNA"/>
</dbReference>
<sequence>MENGLDTIKPCTSIKEALDFEIIHLKDGLVNIKLTSEKDKFIDLANGINLLLFPYNDGKYRTFTLSMTDHNRVAFVLNNKCIEYDDTTQTYRYKDCTYASNQIFAIIDGNHEKPEPSTEKRNTEKIHSSKIPNSFYGTPLETHIHAHLRTKESDSSSDGDSDSDFEISTTRRSKKGIHGRKHCHLKCY</sequence>
<evidence type="ECO:0000313" key="3">
    <source>
        <dbReference type="Proteomes" id="UP000740883"/>
    </source>
</evidence>
<feature type="compositionally biased region" description="Basic and acidic residues" evidence="1">
    <location>
        <begin position="110"/>
        <end position="127"/>
    </location>
</feature>
<accession>A0A9P6GW67</accession>
<dbReference type="AlphaFoldDB" id="A0A9P6GW67"/>
<protein>
    <submittedName>
        <fullName evidence="2">Uncharacterized protein</fullName>
    </submittedName>
</protein>
<dbReference type="Proteomes" id="UP000740883">
    <property type="component" value="Unassembled WGS sequence"/>
</dbReference>
<name>A0A9P6GW67_9MICR</name>
<dbReference type="SUPFAM" id="SSF50370">
    <property type="entry name" value="Ricin B-like lectins"/>
    <property type="match status" value="1"/>
</dbReference>
<organism evidence="2 3">
    <name type="scientific">Nosema granulosis</name>
    <dbReference type="NCBI Taxonomy" id="83296"/>
    <lineage>
        <taxon>Eukaryota</taxon>
        <taxon>Fungi</taxon>
        <taxon>Fungi incertae sedis</taxon>
        <taxon>Microsporidia</taxon>
        <taxon>Nosematidae</taxon>
        <taxon>Nosema</taxon>
    </lineage>
</organism>
<feature type="compositionally biased region" description="Acidic residues" evidence="1">
    <location>
        <begin position="155"/>
        <end position="165"/>
    </location>
</feature>